<sequence>MHFHHLIQTATAALFLLLGGSHHALATPLPADAELWTIQSARRMCDGHDLVCVWTFSISTNVASFAPGVTCGPYTINVGWSGKFGEREGFTTITVVDKANKKMVFASYRDAEVAGGAVVVPDLQLPPYPL</sequence>
<proteinExistence type="predicted"/>
<evidence type="ECO:0000313" key="3">
    <source>
        <dbReference type="Proteomes" id="UP001302126"/>
    </source>
</evidence>
<dbReference type="AlphaFoldDB" id="A0AAN6WKL6"/>
<protein>
    <recommendedName>
        <fullName evidence="4">Small secreted protein</fullName>
    </recommendedName>
</protein>
<keyword evidence="1" id="KW-0732">Signal</keyword>
<evidence type="ECO:0000256" key="1">
    <source>
        <dbReference type="SAM" id="SignalP"/>
    </source>
</evidence>
<dbReference type="EMBL" id="MU864539">
    <property type="protein sequence ID" value="KAK4183569.1"/>
    <property type="molecule type" value="Genomic_DNA"/>
</dbReference>
<keyword evidence="3" id="KW-1185">Reference proteome</keyword>
<feature type="signal peptide" evidence="1">
    <location>
        <begin position="1"/>
        <end position="26"/>
    </location>
</feature>
<evidence type="ECO:0008006" key="4">
    <source>
        <dbReference type="Google" id="ProtNLM"/>
    </source>
</evidence>
<comment type="caution">
    <text evidence="2">The sequence shown here is derived from an EMBL/GenBank/DDBJ whole genome shotgun (WGS) entry which is preliminary data.</text>
</comment>
<dbReference type="Proteomes" id="UP001302126">
    <property type="component" value="Unassembled WGS sequence"/>
</dbReference>
<feature type="chain" id="PRO_5042820707" description="Small secreted protein" evidence="1">
    <location>
        <begin position="27"/>
        <end position="130"/>
    </location>
</feature>
<evidence type="ECO:0000313" key="2">
    <source>
        <dbReference type="EMBL" id="KAK4183569.1"/>
    </source>
</evidence>
<accession>A0AAN6WKL6</accession>
<reference evidence="2" key="1">
    <citation type="journal article" date="2023" name="Mol. Phylogenet. Evol.">
        <title>Genome-scale phylogeny and comparative genomics of the fungal order Sordariales.</title>
        <authorList>
            <person name="Hensen N."/>
            <person name="Bonometti L."/>
            <person name="Westerberg I."/>
            <person name="Brannstrom I.O."/>
            <person name="Guillou S."/>
            <person name="Cros-Aarteil S."/>
            <person name="Calhoun S."/>
            <person name="Haridas S."/>
            <person name="Kuo A."/>
            <person name="Mondo S."/>
            <person name="Pangilinan J."/>
            <person name="Riley R."/>
            <person name="LaButti K."/>
            <person name="Andreopoulos B."/>
            <person name="Lipzen A."/>
            <person name="Chen C."/>
            <person name="Yan M."/>
            <person name="Daum C."/>
            <person name="Ng V."/>
            <person name="Clum A."/>
            <person name="Steindorff A."/>
            <person name="Ohm R.A."/>
            <person name="Martin F."/>
            <person name="Silar P."/>
            <person name="Natvig D.O."/>
            <person name="Lalanne C."/>
            <person name="Gautier V."/>
            <person name="Ament-Velasquez S.L."/>
            <person name="Kruys A."/>
            <person name="Hutchinson M.I."/>
            <person name="Powell A.J."/>
            <person name="Barry K."/>
            <person name="Miller A.N."/>
            <person name="Grigoriev I.V."/>
            <person name="Debuchy R."/>
            <person name="Gladieux P."/>
            <person name="Hiltunen Thoren M."/>
            <person name="Johannesson H."/>
        </authorList>
    </citation>
    <scope>NUCLEOTIDE SEQUENCE</scope>
    <source>
        <strain evidence="2">PSN309</strain>
    </source>
</reference>
<organism evidence="2 3">
    <name type="scientific">Podospora australis</name>
    <dbReference type="NCBI Taxonomy" id="1536484"/>
    <lineage>
        <taxon>Eukaryota</taxon>
        <taxon>Fungi</taxon>
        <taxon>Dikarya</taxon>
        <taxon>Ascomycota</taxon>
        <taxon>Pezizomycotina</taxon>
        <taxon>Sordariomycetes</taxon>
        <taxon>Sordariomycetidae</taxon>
        <taxon>Sordariales</taxon>
        <taxon>Podosporaceae</taxon>
        <taxon>Podospora</taxon>
    </lineage>
</organism>
<gene>
    <name evidence="2" type="ORF">QBC35DRAFT_456150</name>
</gene>
<name>A0AAN6WKL6_9PEZI</name>
<reference evidence="2" key="2">
    <citation type="submission" date="2023-05" db="EMBL/GenBank/DDBJ databases">
        <authorList>
            <consortium name="Lawrence Berkeley National Laboratory"/>
            <person name="Steindorff A."/>
            <person name="Hensen N."/>
            <person name="Bonometti L."/>
            <person name="Westerberg I."/>
            <person name="Brannstrom I.O."/>
            <person name="Guillou S."/>
            <person name="Cros-Aarteil S."/>
            <person name="Calhoun S."/>
            <person name="Haridas S."/>
            <person name="Kuo A."/>
            <person name="Mondo S."/>
            <person name="Pangilinan J."/>
            <person name="Riley R."/>
            <person name="Labutti K."/>
            <person name="Andreopoulos B."/>
            <person name="Lipzen A."/>
            <person name="Chen C."/>
            <person name="Yanf M."/>
            <person name="Daum C."/>
            <person name="Ng V."/>
            <person name="Clum A."/>
            <person name="Ohm R."/>
            <person name="Martin F."/>
            <person name="Silar P."/>
            <person name="Natvig D."/>
            <person name="Lalanne C."/>
            <person name="Gautier V."/>
            <person name="Ament-Velasquez S.L."/>
            <person name="Kruys A."/>
            <person name="Hutchinson M.I."/>
            <person name="Powell A.J."/>
            <person name="Barry K."/>
            <person name="Miller A.N."/>
            <person name="Grigoriev I.V."/>
            <person name="Debuchy R."/>
            <person name="Gladieux P."/>
            <person name="Thoren M.H."/>
            <person name="Johannesson H."/>
        </authorList>
    </citation>
    <scope>NUCLEOTIDE SEQUENCE</scope>
    <source>
        <strain evidence="2">PSN309</strain>
    </source>
</reference>